<feature type="non-terminal residue" evidence="11">
    <location>
        <position position="1"/>
    </location>
</feature>
<dbReference type="EMBL" id="QEKH01000075">
    <property type="protein sequence ID" value="PVY28191.1"/>
    <property type="molecule type" value="Genomic_DNA"/>
</dbReference>
<evidence type="ECO:0000256" key="5">
    <source>
        <dbReference type="ARBA" id="ARBA00023001"/>
    </source>
</evidence>
<keyword evidence="5" id="KW-0136">Cellulose degradation</keyword>
<organism evidence="11 12">
    <name type="scientific">Victivallis vadensis</name>
    <dbReference type="NCBI Taxonomy" id="172901"/>
    <lineage>
        <taxon>Bacteria</taxon>
        <taxon>Pseudomonadati</taxon>
        <taxon>Lentisphaerota</taxon>
        <taxon>Lentisphaeria</taxon>
        <taxon>Victivallales</taxon>
        <taxon>Victivallaceae</taxon>
        <taxon>Victivallis</taxon>
    </lineage>
</organism>
<evidence type="ECO:0000256" key="9">
    <source>
        <dbReference type="PIRSR" id="PIRSR617736-1"/>
    </source>
</evidence>
<proteinExistence type="inferred from homology"/>
<dbReference type="Gene3D" id="3.20.20.80">
    <property type="entry name" value="Glycosidases"/>
    <property type="match status" value="1"/>
</dbReference>
<dbReference type="NCBIfam" id="TIGR03356">
    <property type="entry name" value="BGL"/>
    <property type="match status" value="1"/>
</dbReference>
<feature type="active site" description="Nucleophile" evidence="9">
    <location>
        <position position="391"/>
    </location>
</feature>
<dbReference type="InterPro" id="IPR017853">
    <property type="entry name" value="GH"/>
</dbReference>
<evidence type="ECO:0000256" key="4">
    <source>
        <dbReference type="ARBA" id="ARBA00022801"/>
    </source>
</evidence>
<comment type="catalytic activity">
    <reaction evidence="1">
        <text>Hydrolysis of terminal, non-reducing beta-D-glucosyl residues with release of beta-D-glucose.</text>
        <dbReference type="EC" id="3.2.1.21"/>
    </reaction>
</comment>
<keyword evidence="6" id="KW-0119">Carbohydrate metabolism</keyword>
<keyword evidence="4" id="KW-0378">Hydrolase</keyword>
<evidence type="ECO:0000256" key="8">
    <source>
        <dbReference type="ARBA" id="ARBA00023326"/>
    </source>
</evidence>
<evidence type="ECO:0000313" key="12">
    <source>
        <dbReference type="Proteomes" id="UP000245959"/>
    </source>
</evidence>
<gene>
    <name evidence="11" type="ORF">C8D82_1751</name>
</gene>
<dbReference type="FunFam" id="3.20.20.80:FF:000011">
    <property type="entry name" value="Cytosolic beta-glucosidase"/>
    <property type="match status" value="1"/>
</dbReference>
<evidence type="ECO:0000256" key="1">
    <source>
        <dbReference type="ARBA" id="ARBA00000448"/>
    </source>
</evidence>
<keyword evidence="7" id="KW-0326">Glycosidase</keyword>
<evidence type="ECO:0000256" key="3">
    <source>
        <dbReference type="ARBA" id="ARBA00012744"/>
    </source>
</evidence>
<dbReference type="Pfam" id="PF00232">
    <property type="entry name" value="Glyco_hydro_1"/>
    <property type="match status" value="1"/>
</dbReference>
<keyword evidence="8" id="KW-0624">Polysaccharide degradation</keyword>
<feature type="binding site" evidence="10">
    <location>
        <position position="319"/>
    </location>
    <ligand>
        <name>substrate</name>
    </ligand>
</feature>
<sequence length="483" mass="54892">GGLLAKTYANYRQRRYRRWKLQVCFTKFGTITNFFWGTATSSYQIEGGVSEGGRGWSVWDAFCRIPGRVRDMSNGDIACDSYHRFPEDVAMMKQLGVNAYRFSIAWPRIQSTGRGEANPDGIAYYNRLIDLLLENGITPFITLYHWDLPLDLEMAHDGWLNPQITDDFAAYAELCFKAFGDRVKHWITLNEPWCVSVLGYGSGGFPPGRTGDTEPYIVAHHLLLAHGKAVRRFREGGYGGSIGISNNCDWREPLTDSPEDRAAAQRAVEFFYGWFTDPVVFGDYPAVMRERVGARLPQFTAEERALVKGSADFLGLNHYSTLYASETPPENGNDIGANGNGGMSDDQQVCLSVSPDWEQTDMQWNIVPWGFRKLLNWIADRYKGYPVYVTENGCACPEPDAMSAQHDDQRCRFLKGYTDAMLAARKEDGIDVRGYFCWCLMDNFEWTHGYHKRLGLIRVTPGNLERIPKASFYVYREIIQANR</sequence>
<dbReference type="Proteomes" id="UP000245959">
    <property type="component" value="Unassembled WGS sequence"/>
</dbReference>
<evidence type="ECO:0000256" key="10">
    <source>
        <dbReference type="PIRSR" id="PIRSR617736-2"/>
    </source>
</evidence>
<keyword evidence="12" id="KW-1185">Reference proteome</keyword>
<reference evidence="11 12" key="1">
    <citation type="submission" date="2018-04" db="EMBL/GenBank/DDBJ databases">
        <title>Genomic Encyclopedia of Type Strains, Phase IV (KMG-IV): sequencing the most valuable type-strain genomes for metagenomic binning, comparative biology and taxonomic classification.</title>
        <authorList>
            <person name="Goeker M."/>
        </authorList>
    </citation>
    <scope>NUCLEOTIDE SEQUENCE [LARGE SCALE GENOMIC DNA]</scope>
    <source>
        <strain evidence="11 12">DSM 14823</strain>
    </source>
</reference>
<feature type="binding site" evidence="10">
    <location>
        <position position="145"/>
    </location>
    <ligand>
        <name>substrate</name>
    </ligand>
</feature>
<dbReference type="EC" id="3.2.1.21" evidence="3"/>
<feature type="binding site" evidence="10">
    <location>
        <position position="438"/>
    </location>
    <ligand>
        <name>substrate</name>
    </ligand>
</feature>
<evidence type="ECO:0000313" key="11">
    <source>
        <dbReference type="EMBL" id="PVY28191.1"/>
    </source>
</evidence>
<feature type="binding site" evidence="10">
    <location>
        <position position="44"/>
    </location>
    <ligand>
        <name>substrate</name>
    </ligand>
</feature>
<feature type="active site" description="Proton donor" evidence="9">
    <location>
        <position position="191"/>
    </location>
</feature>
<comment type="caution">
    <text evidence="11">The sequence shown here is derived from an EMBL/GenBank/DDBJ whole genome shotgun (WGS) entry which is preliminary data.</text>
</comment>
<evidence type="ECO:0000256" key="6">
    <source>
        <dbReference type="ARBA" id="ARBA00023277"/>
    </source>
</evidence>
<feature type="binding site" evidence="10">
    <location>
        <position position="190"/>
    </location>
    <ligand>
        <name>substrate</name>
    </ligand>
</feature>
<dbReference type="InterPro" id="IPR017736">
    <property type="entry name" value="Glyco_hydro_1_beta-glucosidase"/>
</dbReference>
<dbReference type="AlphaFoldDB" id="A0A2U1A7A4"/>
<protein>
    <recommendedName>
        <fullName evidence="3">beta-glucosidase</fullName>
        <ecNumber evidence="3">3.2.1.21</ecNumber>
    </recommendedName>
</protein>
<dbReference type="InterPro" id="IPR033132">
    <property type="entry name" value="GH_1_N_CS"/>
</dbReference>
<dbReference type="SUPFAM" id="SSF51445">
    <property type="entry name" value="(Trans)glycosidases"/>
    <property type="match status" value="1"/>
</dbReference>
<dbReference type="GO" id="GO:0008422">
    <property type="term" value="F:beta-glucosidase activity"/>
    <property type="evidence" value="ECO:0007669"/>
    <property type="project" value="UniProtKB-EC"/>
</dbReference>
<evidence type="ECO:0000256" key="7">
    <source>
        <dbReference type="ARBA" id="ARBA00023295"/>
    </source>
</evidence>
<feature type="binding site" evidence="10">
    <location>
        <begin position="445"/>
        <end position="446"/>
    </location>
    <ligand>
        <name>substrate</name>
    </ligand>
</feature>
<dbReference type="InterPro" id="IPR001360">
    <property type="entry name" value="Glyco_hydro_1"/>
</dbReference>
<name>A0A2U1A7A4_9BACT</name>
<accession>A0A2U1A7A4</accession>
<dbReference type="GO" id="GO:0030245">
    <property type="term" value="P:cellulose catabolic process"/>
    <property type="evidence" value="ECO:0007669"/>
    <property type="project" value="UniProtKB-KW"/>
</dbReference>
<evidence type="ECO:0000256" key="2">
    <source>
        <dbReference type="ARBA" id="ARBA00010838"/>
    </source>
</evidence>
<dbReference type="PRINTS" id="PR00131">
    <property type="entry name" value="GLHYDRLASE1"/>
</dbReference>
<dbReference type="PANTHER" id="PTHR10353:SF36">
    <property type="entry name" value="LP05116P"/>
    <property type="match status" value="1"/>
</dbReference>
<comment type="similarity">
    <text evidence="2">Belongs to the glycosyl hydrolase 1 family.</text>
</comment>
<dbReference type="PANTHER" id="PTHR10353">
    <property type="entry name" value="GLYCOSYL HYDROLASE"/>
    <property type="match status" value="1"/>
</dbReference>
<dbReference type="PROSITE" id="PS00653">
    <property type="entry name" value="GLYCOSYL_HYDROL_F1_2"/>
    <property type="match status" value="1"/>
</dbReference>